<protein>
    <submittedName>
        <fullName evidence="2">DUF1559 domain-containing protein</fullName>
    </submittedName>
</protein>
<dbReference type="PANTHER" id="PTHR30093">
    <property type="entry name" value="GENERAL SECRETION PATHWAY PROTEIN G"/>
    <property type="match status" value="1"/>
</dbReference>
<dbReference type="Pfam" id="PF07963">
    <property type="entry name" value="N_methyl"/>
    <property type="match status" value="1"/>
</dbReference>
<dbReference type="InterPro" id="IPR012902">
    <property type="entry name" value="N_methyl_site"/>
</dbReference>
<dbReference type="EMBL" id="CP155447">
    <property type="protein sequence ID" value="XBH01448.1"/>
    <property type="molecule type" value="Genomic_DNA"/>
</dbReference>
<dbReference type="Gene3D" id="3.30.700.10">
    <property type="entry name" value="Glycoprotein, Type 4 Pilin"/>
    <property type="match status" value="1"/>
</dbReference>
<accession>A0AAU7C7S2</accession>
<dbReference type="RefSeq" id="WP_406694153.1">
    <property type="nucleotide sequence ID" value="NZ_CP155447.1"/>
</dbReference>
<dbReference type="SUPFAM" id="SSF54523">
    <property type="entry name" value="Pili subunits"/>
    <property type="match status" value="1"/>
</dbReference>
<organism evidence="2">
    <name type="scientific">Singulisphaera sp. Ch08</name>
    <dbReference type="NCBI Taxonomy" id="3120278"/>
    <lineage>
        <taxon>Bacteria</taxon>
        <taxon>Pseudomonadati</taxon>
        <taxon>Planctomycetota</taxon>
        <taxon>Planctomycetia</taxon>
        <taxon>Isosphaerales</taxon>
        <taxon>Isosphaeraceae</taxon>
        <taxon>Singulisphaera</taxon>
    </lineage>
</organism>
<gene>
    <name evidence="2" type="ORF">V5E97_24200</name>
</gene>
<dbReference type="PANTHER" id="PTHR30093:SF2">
    <property type="entry name" value="TYPE II SECRETION SYSTEM PROTEIN H"/>
    <property type="match status" value="1"/>
</dbReference>
<dbReference type="InterPro" id="IPR011453">
    <property type="entry name" value="DUF1559"/>
</dbReference>
<dbReference type="AlphaFoldDB" id="A0AAU7C7S2"/>
<evidence type="ECO:0000313" key="2">
    <source>
        <dbReference type="EMBL" id="XBH01448.1"/>
    </source>
</evidence>
<reference evidence="2" key="1">
    <citation type="submission" date="2024-05" db="EMBL/GenBank/DDBJ databases">
        <title>Planctomycetes of the genus Singulisphaera possess chitinolytic capabilities.</title>
        <authorList>
            <person name="Ivanova A."/>
        </authorList>
    </citation>
    <scope>NUCLEOTIDE SEQUENCE</scope>
    <source>
        <strain evidence="2">Ch08T</strain>
    </source>
</reference>
<evidence type="ECO:0000259" key="1">
    <source>
        <dbReference type="Pfam" id="PF07596"/>
    </source>
</evidence>
<dbReference type="NCBIfam" id="TIGR04294">
    <property type="entry name" value="pre_pil_HX9DG"/>
    <property type="match status" value="1"/>
</dbReference>
<dbReference type="NCBIfam" id="TIGR02532">
    <property type="entry name" value="IV_pilin_GFxxxE"/>
    <property type="match status" value="1"/>
</dbReference>
<feature type="domain" description="DUF1559" evidence="1">
    <location>
        <begin position="40"/>
        <end position="342"/>
    </location>
</feature>
<dbReference type="InterPro" id="IPR027558">
    <property type="entry name" value="Pre_pil_HX9DG_C"/>
</dbReference>
<sequence length="362" mass="38593">MISHLPPRFRRERVGFTLIELLVVIAIIAVLIALLLPAVQAAREAARRMQCTNNMKQLGLALHNYLGTNNVLPPAAQGGMSYVYMNYTGYSFLLPYIEQTSAYNTFNFNLVSSAGIQGWSEWGNSTGFALQFGVFLCPSNRATGEVGATTSNGWSVPKAAVTDYLFNGGANRYVVKGFGETGRSGPFGFDTATTLAELSDGTSNTFLMGESVGGNQRNKYYASGSGASRVCLPLANYNTAVPVYYDNLMYMAYGRSRTWTQGGVAARIIGALVGRTVDSVGFPYKLNDCGSESYTDVSIAAPGAPAPAEAQKLTNFRSAHPGTTNFLFGDGGIRAIKDSIAPSVYQGLSTMGGGEVLSSDSY</sequence>
<name>A0AAU7C7S2_9BACT</name>
<proteinExistence type="predicted"/>
<dbReference type="InterPro" id="IPR045584">
    <property type="entry name" value="Pilin-like"/>
</dbReference>
<dbReference type="Pfam" id="PF07596">
    <property type="entry name" value="SBP_bac_10"/>
    <property type="match status" value="1"/>
</dbReference>